<evidence type="ECO:0000256" key="7">
    <source>
        <dbReference type="ARBA" id="ARBA00023163"/>
    </source>
</evidence>
<keyword evidence="3" id="KW-0808">Transferase</keyword>
<dbReference type="InterPro" id="IPR007080">
    <property type="entry name" value="RNA_pol_Rpb1_1"/>
</dbReference>
<feature type="domain" description="RNA polymerase Rpb1" evidence="8">
    <location>
        <begin position="13"/>
        <end position="146"/>
    </location>
</feature>
<dbReference type="InterPro" id="IPR015700">
    <property type="entry name" value="RPC1"/>
</dbReference>
<dbReference type="InterPro" id="IPR044893">
    <property type="entry name" value="RNA_pol_Rpb1_clamp_domain"/>
</dbReference>
<evidence type="ECO:0000313" key="9">
    <source>
        <dbReference type="EMBL" id="KAJ8948792.1"/>
    </source>
</evidence>
<protein>
    <recommendedName>
        <fullName evidence="1">DNA-directed RNA polymerase</fullName>
        <ecNumber evidence="1">2.7.7.6</ecNumber>
    </recommendedName>
</protein>
<evidence type="ECO:0000256" key="5">
    <source>
        <dbReference type="ARBA" id="ARBA00022723"/>
    </source>
</evidence>
<dbReference type="Gene3D" id="4.10.860.120">
    <property type="entry name" value="RNA polymerase II, clamp domain"/>
    <property type="match status" value="1"/>
</dbReference>
<keyword evidence="2" id="KW-0240">DNA-directed RNA polymerase</keyword>
<evidence type="ECO:0000313" key="10">
    <source>
        <dbReference type="Proteomes" id="UP001162162"/>
    </source>
</evidence>
<evidence type="ECO:0000256" key="1">
    <source>
        <dbReference type="ARBA" id="ARBA00012418"/>
    </source>
</evidence>
<proteinExistence type="predicted"/>
<reference evidence="9" key="1">
    <citation type="journal article" date="2023" name="Insect Mol. Biol.">
        <title>Genome sequencing provides insights into the evolution of gene families encoding plant cell wall-degrading enzymes in longhorned beetles.</title>
        <authorList>
            <person name="Shin N.R."/>
            <person name="Okamura Y."/>
            <person name="Kirsch R."/>
            <person name="Pauchet Y."/>
        </authorList>
    </citation>
    <scope>NUCLEOTIDE SEQUENCE</scope>
    <source>
        <strain evidence="9">AMC_N1</strain>
    </source>
</reference>
<evidence type="ECO:0000256" key="3">
    <source>
        <dbReference type="ARBA" id="ARBA00022679"/>
    </source>
</evidence>
<evidence type="ECO:0000256" key="4">
    <source>
        <dbReference type="ARBA" id="ARBA00022695"/>
    </source>
</evidence>
<keyword evidence="6" id="KW-0862">Zinc</keyword>
<dbReference type="SUPFAM" id="SSF64484">
    <property type="entry name" value="beta and beta-prime subunits of DNA dependent RNA-polymerase"/>
    <property type="match status" value="1"/>
</dbReference>
<evidence type="ECO:0000259" key="8">
    <source>
        <dbReference type="Pfam" id="PF04997"/>
    </source>
</evidence>
<organism evidence="9 10">
    <name type="scientific">Aromia moschata</name>
    <dbReference type="NCBI Taxonomy" id="1265417"/>
    <lineage>
        <taxon>Eukaryota</taxon>
        <taxon>Metazoa</taxon>
        <taxon>Ecdysozoa</taxon>
        <taxon>Arthropoda</taxon>
        <taxon>Hexapoda</taxon>
        <taxon>Insecta</taxon>
        <taxon>Pterygota</taxon>
        <taxon>Neoptera</taxon>
        <taxon>Endopterygota</taxon>
        <taxon>Coleoptera</taxon>
        <taxon>Polyphaga</taxon>
        <taxon>Cucujiformia</taxon>
        <taxon>Chrysomeloidea</taxon>
        <taxon>Cerambycidae</taxon>
        <taxon>Cerambycinae</taxon>
        <taxon>Callichromatini</taxon>
        <taxon>Aromia</taxon>
    </lineage>
</organism>
<name>A0AAV8YEA6_9CUCU</name>
<dbReference type="GO" id="GO:0003899">
    <property type="term" value="F:DNA-directed RNA polymerase activity"/>
    <property type="evidence" value="ECO:0007669"/>
    <property type="project" value="UniProtKB-EC"/>
</dbReference>
<comment type="caution">
    <text evidence="9">The sequence shown here is derived from an EMBL/GenBank/DDBJ whole genome shotgun (WGS) entry which is preliminary data.</text>
</comment>
<keyword evidence="4" id="KW-0548">Nucleotidyltransferase</keyword>
<dbReference type="GO" id="GO:0046872">
    <property type="term" value="F:metal ion binding"/>
    <property type="evidence" value="ECO:0007669"/>
    <property type="project" value="UniProtKB-KW"/>
</dbReference>
<dbReference type="PANTHER" id="PTHR48446">
    <property type="entry name" value="DNA-DIRECTED RNA POLYMERASE SUBUNIT BETA' N-TERMINAL SECTION"/>
    <property type="match status" value="1"/>
</dbReference>
<evidence type="ECO:0000256" key="6">
    <source>
        <dbReference type="ARBA" id="ARBA00022833"/>
    </source>
</evidence>
<keyword evidence="5" id="KW-0479">Metal-binding</keyword>
<dbReference type="Pfam" id="PF04997">
    <property type="entry name" value="RNA_pol_Rpb1_1"/>
    <property type="match status" value="1"/>
</dbReference>
<keyword evidence="10" id="KW-1185">Reference proteome</keyword>
<dbReference type="EC" id="2.7.7.6" evidence="1"/>
<keyword evidence="7" id="KW-0804">Transcription</keyword>
<sequence>MPKDQYRETDVARKISHVTFGVESAESMQQQSHIHVVAKNLYNQDIQRTPVPYGVLDKRLGTNSKESPCQTCGKNINECVGHFGYIDLELPVFHVGYFRSIISILQTICKKCGHVLLDECFYNTLVITHFSNQALDHLKTRKRFSSTFKRKTGKISRKSIRKTC</sequence>
<dbReference type="Proteomes" id="UP001162162">
    <property type="component" value="Unassembled WGS sequence"/>
</dbReference>
<dbReference type="EMBL" id="JAPWTK010000130">
    <property type="protein sequence ID" value="KAJ8948792.1"/>
    <property type="molecule type" value="Genomic_DNA"/>
</dbReference>
<dbReference type="GO" id="GO:0003677">
    <property type="term" value="F:DNA binding"/>
    <property type="evidence" value="ECO:0007669"/>
    <property type="project" value="InterPro"/>
</dbReference>
<dbReference type="FunFam" id="4.10.860.120:FF:000004">
    <property type="entry name" value="DNA-directed RNA polymerase subunit"/>
    <property type="match status" value="1"/>
</dbReference>
<evidence type="ECO:0000256" key="2">
    <source>
        <dbReference type="ARBA" id="ARBA00022478"/>
    </source>
</evidence>
<accession>A0AAV8YEA6</accession>
<dbReference type="AlphaFoldDB" id="A0AAV8YEA6"/>
<dbReference type="GO" id="GO:0000428">
    <property type="term" value="C:DNA-directed RNA polymerase complex"/>
    <property type="evidence" value="ECO:0007669"/>
    <property type="project" value="UniProtKB-KW"/>
</dbReference>
<dbReference type="GO" id="GO:0006351">
    <property type="term" value="P:DNA-templated transcription"/>
    <property type="evidence" value="ECO:0007669"/>
    <property type="project" value="InterPro"/>
</dbReference>
<gene>
    <name evidence="9" type="ORF">NQ318_022924</name>
</gene>
<dbReference type="PANTHER" id="PTHR48446:SF1">
    <property type="entry name" value="DNA-DIRECTED RNA POLYMERASE SUBUNIT BETA' N-TERMINAL SECTION"/>
    <property type="match status" value="1"/>
</dbReference>